<feature type="region of interest" description="Disordered" evidence="11">
    <location>
        <begin position="1"/>
        <end position="57"/>
    </location>
</feature>
<proteinExistence type="predicted"/>
<keyword evidence="6" id="KW-0479">Metal-binding</keyword>
<evidence type="ECO:0000256" key="4">
    <source>
        <dbReference type="ARBA" id="ARBA00022617"/>
    </source>
</evidence>
<sequence length="356" mass="38041">MTTAQRPVLIAADVEPLLPRGPNGSASTLTPSSSEVDAETMSPHSSPSPSPSPSATTYLSHSLLSAGWAGPLAQVGERFDSRAGDECACHRWDVAGVDDDVAHQLTATHVGGKQQTARLTNQFTRGSKPPQIGLLVSTLTTWKVLYDHPAGKQLLALLPLRCAGLLADSSVLRPAWARWCIHPGLFSYHPALQSLAILFFAEGVLLLQPPPSNNSVKRKGLQLHQVFQYTALPLILAGASAIIYNKSIHTAQHATTWHARFGLATLALILLQIVFGAVVVYSPLVQVFGGEGKAKRLWKMSGYATLTLLLLTPLLALESTWVQSNSSSFERVLIGSGLGLAGLGVFLRIQKSKLGL</sequence>
<evidence type="ECO:0000313" key="14">
    <source>
        <dbReference type="EMBL" id="SCV67218.1"/>
    </source>
</evidence>
<keyword evidence="7" id="KW-0249">Electron transport</keyword>
<dbReference type="Proteomes" id="UP000198372">
    <property type="component" value="Unassembled WGS sequence"/>
</dbReference>
<dbReference type="AlphaFoldDB" id="A0A238F7R7"/>
<keyword evidence="8 12" id="KW-1133">Transmembrane helix</keyword>
<evidence type="ECO:0000256" key="1">
    <source>
        <dbReference type="ARBA" id="ARBA00001970"/>
    </source>
</evidence>
<dbReference type="Pfam" id="PF03188">
    <property type="entry name" value="Cytochrom_B561"/>
    <property type="match status" value="1"/>
</dbReference>
<feature type="transmembrane region" description="Helical" evidence="12">
    <location>
        <begin position="264"/>
        <end position="285"/>
    </location>
</feature>
<keyword evidence="9" id="KW-0408">Iron</keyword>
<organism evidence="14 15">
    <name type="scientific">Microbotryum intermedium</name>
    <dbReference type="NCBI Taxonomy" id="269621"/>
    <lineage>
        <taxon>Eukaryota</taxon>
        <taxon>Fungi</taxon>
        <taxon>Dikarya</taxon>
        <taxon>Basidiomycota</taxon>
        <taxon>Pucciniomycotina</taxon>
        <taxon>Microbotryomycetes</taxon>
        <taxon>Microbotryales</taxon>
        <taxon>Microbotryaceae</taxon>
        <taxon>Microbotryum</taxon>
    </lineage>
</organism>
<accession>A0A238F7R7</accession>
<evidence type="ECO:0000256" key="9">
    <source>
        <dbReference type="ARBA" id="ARBA00023004"/>
    </source>
</evidence>
<comment type="cofactor">
    <cofactor evidence="1">
        <name>heme b</name>
        <dbReference type="ChEBI" id="CHEBI:60344"/>
    </cofactor>
</comment>
<evidence type="ECO:0000256" key="7">
    <source>
        <dbReference type="ARBA" id="ARBA00022982"/>
    </source>
</evidence>
<dbReference type="CDD" id="cd08761">
    <property type="entry name" value="Cyt_b561_CYB561D2_like"/>
    <property type="match status" value="1"/>
</dbReference>
<dbReference type="OrthoDB" id="432881at2759"/>
<feature type="transmembrane region" description="Helical" evidence="12">
    <location>
        <begin position="329"/>
        <end position="349"/>
    </location>
</feature>
<gene>
    <name evidence="14" type="ORF">BQ2448_5864</name>
</gene>
<dbReference type="EMBL" id="FMSP01000001">
    <property type="protein sequence ID" value="SCV67218.1"/>
    <property type="molecule type" value="Genomic_DNA"/>
</dbReference>
<evidence type="ECO:0000256" key="5">
    <source>
        <dbReference type="ARBA" id="ARBA00022692"/>
    </source>
</evidence>
<evidence type="ECO:0000256" key="12">
    <source>
        <dbReference type="SAM" id="Phobius"/>
    </source>
</evidence>
<evidence type="ECO:0000256" key="6">
    <source>
        <dbReference type="ARBA" id="ARBA00022723"/>
    </source>
</evidence>
<evidence type="ECO:0000256" key="2">
    <source>
        <dbReference type="ARBA" id="ARBA00004141"/>
    </source>
</evidence>
<feature type="transmembrane region" description="Helical" evidence="12">
    <location>
        <begin position="297"/>
        <end position="317"/>
    </location>
</feature>
<evidence type="ECO:0000313" key="15">
    <source>
        <dbReference type="Proteomes" id="UP000198372"/>
    </source>
</evidence>
<reference evidence="15" key="1">
    <citation type="submission" date="2016-09" db="EMBL/GenBank/DDBJ databases">
        <authorList>
            <person name="Jeantristanb JTB J.-T."/>
            <person name="Ricardo R."/>
        </authorList>
    </citation>
    <scope>NUCLEOTIDE SEQUENCE [LARGE SCALE GENOMIC DNA]</scope>
</reference>
<name>A0A238F7R7_9BASI</name>
<dbReference type="InterPro" id="IPR045150">
    <property type="entry name" value="CYB561D1/2"/>
</dbReference>
<feature type="compositionally biased region" description="Polar residues" evidence="11">
    <location>
        <begin position="24"/>
        <end position="35"/>
    </location>
</feature>
<dbReference type="GO" id="GO:0140575">
    <property type="term" value="F:transmembrane monodehydroascorbate reductase activity"/>
    <property type="evidence" value="ECO:0007669"/>
    <property type="project" value="InterPro"/>
</dbReference>
<feature type="domain" description="Cytochrome b561" evidence="13">
    <location>
        <begin position="154"/>
        <end position="354"/>
    </location>
</feature>
<keyword evidence="4" id="KW-0349">Heme</keyword>
<dbReference type="GO" id="GO:0016020">
    <property type="term" value="C:membrane"/>
    <property type="evidence" value="ECO:0007669"/>
    <property type="project" value="UniProtKB-SubCell"/>
</dbReference>
<keyword evidence="3" id="KW-0813">Transport</keyword>
<keyword evidence="15" id="KW-1185">Reference proteome</keyword>
<feature type="transmembrane region" description="Helical" evidence="12">
    <location>
        <begin position="226"/>
        <end position="244"/>
    </location>
</feature>
<evidence type="ECO:0000256" key="10">
    <source>
        <dbReference type="ARBA" id="ARBA00023136"/>
    </source>
</evidence>
<evidence type="ECO:0000259" key="13">
    <source>
        <dbReference type="PROSITE" id="PS50939"/>
    </source>
</evidence>
<keyword evidence="10 12" id="KW-0472">Membrane</keyword>
<evidence type="ECO:0000256" key="11">
    <source>
        <dbReference type="SAM" id="MobiDB-lite"/>
    </source>
</evidence>
<keyword evidence="5 12" id="KW-0812">Transmembrane</keyword>
<dbReference type="GO" id="GO:0046872">
    <property type="term" value="F:metal ion binding"/>
    <property type="evidence" value="ECO:0007669"/>
    <property type="project" value="UniProtKB-KW"/>
</dbReference>
<comment type="subcellular location">
    <subcellularLocation>
        <location evidence="2">Membrane</location>
        <topology evidence="2">Multi-pass membrane protein</topology>
    </subcellularLocation>
</comment>
<evidence type="ECO:0000256" key="3">
    <source>
        <dbReference type="ARBA" id="ARBA00022448"/>
    </source>
</evidence>
<dbReference type="PROSITE" id="PS50939">
    <property type="entry name" value="CYTOCHROME_B561"/>
    <property type="match status" value="1"/>
</dbReference>
<evidence type="ECO:0000256" key="8">
    <source>
        <dbReference type="ARBA" id="ARBA00022989"/>
    </source>
</evidence>
<protein>
    <submittedName>
        <fullName evidence="14">BQ2448_5864 protein</fullName>
    </submittedName>
</protein>
<dbReference type="InterPro" id="IPR006593">
    <property type="entry name" value="Cyt_b561/ferric_Rdtase_TM"/>
</dbReference>
<dbReference type="PANTHER" id="PTHR15422">
    <property type="entry name" value="OS05G0565100 PROTEIN"/>
    <property type="match status" value="1"/>
</dbReference>
<dbReference type="PANTHER" id="PTHR15422:SF45">
    <property type="entry name" value="CYTOCHROME B561 DOMAIN-CONTAINING PROTEIN"/>
    <property type="match status" value="1"/>
</dbReference>
<dbReference type="Gene3D" id="1.20.120.1770">
    <property type="match status" value="1"/>
</dbReference>
<dbReference type="SMART" id="SM00665">
    <property type="entry name" value="B561"/>
    <property type="match status" value="1"/>
</dbReference>